<reference evidence="2 3" key="1">
    <citation type="journal article" date="2005" name="Nature">
        <title>The map-based sequence of the rice genome.</title>
        <authorList>
            <consortium name="International rice genome sequencing project (IRGSP)"/>
            <person name="Matsumoto T."/>
            <person name="Wu J."/>
            <person name="Kanamori H."/>
            <person name="Katayose Y."/>
            <person name="Fujisawa M."/>
            <person name="Namiki N."/>
            <person name="Mizuno H."/>
            <person name="Yamamoto K."/>
            <person name="Antonio B.A."/>
            <person name="Baba T."/>
            <person name="Sakata K."/>
            <person name="Nagamura Y."/>
            <person name="Aoki H."/>
            <person name="Arikawa K."/>
            <person name="Arita K."/>
            <person name="Bito T."/>
            <person name="Chiden Y."/>
            <person name="Fujitsuka N."/>
            <person name="Fukunaka R."/>
            <person name="Hamada M."/>
            <person name="Harada C."/>
            <person name="Hayashi A."/>
            <person name="Hijishita S."/>
            <person name="Honda M."/>
            <person name="Hosokawa S."/>
            <person name="Ichikawa Y."/>
            <person name="Idonuma A."/>
            <person name="Iijima M."/>
            <person name="Ikeda M."/>
            <person name="Ikeno M."/>
            <person name="Ito K."/>
            <person name="Ito S."/>
            <person name="Ito T."/>
            <person name="Ito Y."/>
            <person name="Ito Y."/>
            <person name="Iwabuchi A."/>
            <person name="Kamiya K."/>
            <person name="Karasawa W."/>
            <person name="Kurita K."/>
            <person name="Katagiri S."/>
            <person name="Kikuta A."/>
            <person name="Kobayashi H."/>
            <person name="Kobayashi N."/>
            <person name="Machita K."/>
            <person name="Maehara T."/>
            <person name="Masukawa M."/>
            <person name="Mizubayashi T."/>
            <person name="Mukai Y."/>
            <person name="Nagasaki H."/>
            <person name="Nagata Y."/>
            <person name="Naito S."/>
            <person name="Nakashima M."/>
            <person name="Nakama Y."/>
            <person name="Nakamichi Y."/>
            <person name="Nakamura M."/>
            <person name="Meguro A."/>
            <person name="Negishi M."/>
            <person name="Ohta I."/>
            <person name="Ohta T."/>
            <person name="Okamoto M."/>
            <person name="Ono N."/>
            <person name="Saji S."/>
            <person name="Sakaguchi M."/>
            <person name="Sakai K."/>
            <person name="Shibata M."/>
            <person name="Shimokawa T."/>
            <person name="Song J."/>
            <person name="Takazaki Y."/>
            <person name="Terasawa K."/>
            <person name="Tsugane M."/>
            <person name="Tsuji K."/>
            <person name="Ueda S."/>
            <person name="Waki K."/>
            <person name="Yamagata H."/>
            <person name="Yamamoto M."/>
            <person name="Yamamoto S."/>
            <person name="Yamane H."/>
            <person name="Yoshiki S."/>
            <person name="Yoshihara R."/>
            <person name="Yukawa K."/>
            <person name="Zhong H."/>
            <person name="Yano M."/>
            <person name="Yuan Q."/>
            <person name="Ouyang S."/>
            <person name="Liu J."/>
            <person name="Jones K.M."/>
            <person name="Gansberger K."/>
            <person name="Moffat K."/>
            <person name="Hill J."/>
            <person name="Bera J."/>
            <person name="Fadrosh D."/>
            <person name="Jin S."/>
            <person name="Johri S."/>
            <person name="Kim M."/>
            <person name="Overton L."/>
            <person name="Reardon M."/>
            <person name="Tsitrin T."/>
            <person name="Vuong H."/>
            <person name="Weaver B."/>
            <person name="Ciecko A."/>
            <person name="Tallon L."/>
            <person name="Jackson J."/>
            <person name="Pai G."/>
            <person name="Aken S.V."/>
            <person name="Utterback T."/>
            <person name="Reidmuller S."/>
            <person name="Feldblyum T."/>
            <person name="Hsiao J."/>
            <person name="Zismann V."/>
            <person name="Iobst S."/>
            <person name="de Vazeille A.R."/>
            <person name="Buell C.R."/>
            <person name="Ying K."/>
            <person name="Li Y."/>
            <person name="Lu T."/>
            <person name="Huang Y."/>
            <person name="Zhao Q."/>
            <person name="Feng Q."/>
            <person name="Zhang L."/>
            <person name="Zhu J."/>
            <person name="Weng Q."/>
            <person name="Mu J."/>
            <person name="Lu Y."/>
            <person name="Fan D."/>
            <person name="Liu Y."/>
            <person name="Guan J."/>
            <person name="Zhang Y."/>
            <person name="Yu S."/>
            <person name="Liu X."/>
            <person name="Zhang Y."/>
            <person name="Hong G."/>
            <person name="Han B."/>
            <person name="Choisne N."/>
            <person name="Demange N."/>
            <person name="Orjeda G."/>
            <person name="Samain S."/>
            <person name="Cattolico L."/>
            <person name="Pelletier E."/>
            <person name="Couloux A."/>
            <person name="Segurens B."/>
            <person name="Wincker P."/>
            <person name="D'Hont A."/>
            <person name="Scarpelli C."/>
            <person name="Weissenbach J."/>
            <person name="Salanoubat M."/>
            <person name="Quetier F."/>
            <person name="Yu Y."/>
            <person name="Kim H.R."/>
            <person name="Rambo T."/>
            <person name="Currie J."/>
            <person name="Collura K."/>
            <person name="Luo M."/>
            <person name="Yang T."/>
            <person name="Ammiraju J.S.S."/>
            <person name="Engler F."/>
            <person name="Soderlund C."/>
            <person name="Wing R.A."/>
            <person name="Palmer L.E."/>
            <person name="de la Bastide M."/>
            <person name="Spiegel L."/>
            <person name="Nascimento L."/>
            <person name="Zutavern T."/>
            <person name="O'Shaughnessy A."/>
            <person name="Dike S."/>
            <person name="Dedhia N."/>
            <person name="Preston R."/>
            <person name="Balija V."/>
            <person name="McCombie W.R."/>
            <person name="Chow T."/>
            <person name="Chen H."/>
            <person name="Chung M."/>
            <person name="Chen C."/>
            <person name="Shaw J."/>
            <person name="Wu H."/>
            <person name="Hsiao K."/>
            <person name="Chao Y."/>
            <person name="Chu M."/>
            <person name="Cheng C."/>
            <person name="Hour A."/>
            <person name="Lee P."/>
            <person name="Lin S."/>
            <person name="Lin Y."/>
            <person name="Liou J."/>
            <person name="Liu S."/>
            <person name="Hsing Y."/>
            <person name="Raghuvanshi S."/>
            <person name="Mohanty A."/>
            <person name="Bharti A.K."/>
            <person name="Gaur A."/>
            <person name="Gupta V."/>
            <person name="Kumar D."/>
            <person name="Ravi V."/>
            <person name="Vij S."/>
            <person name="Kapur A."/>
            <person name="Khurana P."/>
            <person name="Khurana P."/>
            <person name="Khurana J.P."/>
            <person name="Tyagi A.K."/>
            <person name="Gaikwad K."/>
            <person name="Singh A."/>
            <person name="Dalal V."/>
            <person name="Srivastava S."/>
            <person name="Dixit A."/>
            <person name="Pal A.K."/>
            <person name="Ghazi I.A."/>
            <person name="Yadav M."/>
            <person name="Pandit A."/>
            <person name="Bhargava A."/>
            <person name="Sureshbabu K."/>
            <person name="Batra K."/>
            <person name="Sharma T.R."/>
            <person name="Mohapatra T."/>
            <person name="Singh N.K."/>
            <person name="Messing J."/>
            <person name="Nelson A.B."/>
            <person name="Fuks G."/>
            <person name="Kavchok S."/>
            <person name="Keizer G."/>
            <person name="Linton E."/>
            <person name="Llaca V."/>
            <person name="Song R."/>
            <person name="Tanyolac B."/>
            <person name="Young S."/>
            <person name="Ho-Il K."/>
            <person name="Hahn J.H."/>
            <person name="Sangsakoo G."/>
            <person name="Vanavichit A."/>
            <person name="de Mattos Luiz.A.T."/>
            <person name="Zimmer P.D."/>
            <person name="Malone G."/>
            <person name="Dellagostin O."/>
            <person name="de Oliveira A.C."/>
            <person name="Bevan M."/>
            <person name="Bancroft I."/>
            <person name="Minx P."/>
            <person name="Cordum H."/>
            <person name="Wilson R."/>
            <person name="Cheng Z."/>
            <person name="Jin W."/>
            <person name="Jiang J."/>
            <person name="Leong S.A."/>
            <person name="Iwama H."/>
            <person name="Gojobori T."/>
            <person name="Itoh T."/>
            <person name="Niimura Y."/>
            <person name="Fujii Y."/>
            <person name="Habara T."/>
            <person name="Sakai H."/>
            <person name="Sato Y."/>
            <person name="Wilson G."/>
            <person name="Kumar K."/>
            <person name="McCouch S."/>
            <person name="Juretic N."/>
            <person name="Hoen D."/>
            <person name="Wright S."/>
            <person name="Bruskiewich R."/>
            <person name="Bureau T."/>
            <person name="Miyao A."/>
            <person name="Hirochika H."/>
            <person name="Nishikawa T."/>
            <person name="Kadowaki K."/>
            <person name="Sugiura M."/>
            <person name="Burr B."/>
            <person name="Sasaki T."/>
        </authorList>
    </citation>
    <scope>NUCLEOTIDE SEQUENCE [LARGE SCALE GENOMIC DNA]</scope>
    <source>
        <strain evidence="3">cv. Nipponbare</strain>
    </source>
</reference>
<organism evidence="2 3">
    <name type="scientific">Oryza sativa subsp. japonica</name>
    <name type="common">Rice</name>
    <dbReference type="NCBI Taxonomy" id="39947"/>
    <lineage>
        <taxon>Eukaryota</taxon>
        <taxon>Viridiplantae</taxon>
        <taxon>Streptophyta</taxon>
        <taxon>Embryophyta</taxon>
        <taxon>Tracheophyta</taxon>
        <taxon>Spermatophyta</taxon>
        <taxon>Magnoliopsida</taxon>
        <taxon>Liliopsida</taxon>
        <taxon>Poales</taxon>
        <taxon>Poaceae</taxon>
        <taxon>BOP clade</taxon>
        <taxon>Oryzoideae</taxon>
        <taxon>Oryzeae</taxon>
        <taxon>Oryzinae</taxon>
        <taxon>Oryza</taxon>
        <taxon>Oryza sativa</taxon>
    </lineage>
</organism>
<evidence type="ECO:0000256" key="1">
    <source>
        <dbReference type="SAM" id="MobiDB-lite"/>
    </source>
</evidence>
<dbReference type="AlphaFoldDB" id="Q0IT97"/>
<feature type="compositionally biased region" description="Pro residues" evidence="1">
    <location>
        <begin position="49"/>
        <end position="66"/>
    </location>
</feature>
<dbReference type="Proteomes" id="UP000000763">
    <property type="component" value="Chromosome 11"/>
</dbReference>
<proteinExistence type="predicted"/>
<evidence type="ECO:0000313" key="3">
    <source>
        <dbReference type="Proteomes" id="UP000000763"/>
    </source>
</evidence>
<evidence type="ECO:0000313" key="2">
    <source>
        <dbReference type="EMBL" id="BAF28068.1"/>
    </source>
</evidence>
<sequence length="134" mass="13804">ASLATLSISSPTPGAAPLSSVAPLPPLHAGRLSPHRRRPRHSPTGAPLRAPPQPATPLNAPRPSPPSSGSGDGALPSVSGGDGGSGALPSRRAAAAARRWWRRFFSPPPAPSLLVRRWPPHRSLARSGGPTARW</sequence>
<feature type="compositionally biased region" description="Polar residues" evidence="1">
    <location>
        <begin position="1"/>
        <end position="12"/>
    </location>
</feature>
<feature type="compositionally biased region" description="Low complexity" evidence="1">
    <location>
        <begin position="67"/>
        <end position="77"/>
    </location>
</feature>
<reference evidence="3" key="2">
    <citation type="journal article" date="2008" name="Nucleic Acids Res.">
        <title>The rice annotation project database (RAP-DB): 2008 update.</title>
        <authorList>
            <consortium name="The rice annotation project (RAP)"/>
        </authorList>
    </citation>
    <scope>GENOME REANNOTATION</scope>
    <source>
        <strain evidence="3">cv. Nipponbare</strain>
    </source>
</reference>
<feature type="region of interest" description="Disordered" evidence="1">
    <location>
        <begin position="1"/>
        <end position="93"/>
    </location>
</feature>
<dbReference type="EMBL" id="AP008217">
    <property type="protein sequence ID" value="BAF28068.1"/>
    <property type="molecule type" value="Genomic_DNA"/>
</dbReference>
<feature type="non-terminal residue" evidence="2">
    <location>
        <position position="1"/>
    </location>
</feature>
<protein>
    <submittedName>
        <fullName evidence="2">Os11g0287000 protein</fullName>
    </submittedName>
</protein>
<gene>
    <name evidence="2" type="ordered locus">Os11g0287000</name>
</gene>
<feature type="compositionally biased region" description="Low complexity" evidence="1">
    <location>
        <begin position="13"/>
        <end position="22"/>
    </location>
</feature>
<dbReference type="KEGG" id="dosa:Os11g0287000"/>
<accession>Q0IT97</accession>
<name>Q0IT97_ORYSJ</name>